<keyword evidence="4" id="KW-0574">Periplasm</keyword>
<evidence type="ECO:0000256" key="5">
    <source>
        <dbReference type="ARBA" id="ARBA00070588"/>
    </source>
</evidence>
<keyword evidence="9" id="KW-1185">Reference proteome</keyword>
<evidence type="ECO:0000256" key="2">
    <source>
        <dbReference type="ARBA" id="ARBA00022729"/>
    </source>
</evidence>
<comment type="subcellular location">
    <subcellularLocation>
        <location evidence="1">Periplasm</location>
    </subcellularLocation>
</comment>
<dbReference type="InterPro" id="IPR014004">
    <property type="entry name" value="Transpt-assoc_nodulatn_dom_bac"/>
</dbReference>
<accession>A0A250KNV1</accession>
<dbReference type="AlphaFoldDB" id="A0A250KNV1"/>
<dbReference type="PROSITE" id="PS50914">
    <property type="entry name" value="BON"/>
    <property type="match status" value="1"/>
</dbReference>
<feature type="chain" id="PRO_5012151373" description="Osmotically-inducible protein Y" evidence="6">
    <location>
        <begin position="25"/>
        <end position="117"/>
    </location>
</feature>
<dbReference type="EMBL" id="AP017928">
    <property type="protein sequence ID" value="BBA33247.1"/>
    <property type="molecule type" value="Genomic_DNA"/>
</dbReference>
<protein>
    <recommendedName>
        <fullName evidence="5">Osmotically-inducible protein Y</fullName>
    </recommendedName>
</protein>
<dbReference type="Gene3D" id="3.30.1340.30">
    <property type="match status" value="1"/>
</dbReference>
<feature type="signal peptide" evidence="6">
    <location>
        <begin position="1"/>
        <end position="24"/>
    </location>
</feature>
<dbReference type="PANTHER" id="PTHR34606:SF16">
    <property type="entry name" value="BON DOMAIN-CONTAINING PROTEIN"/>
    <property type="match status" value="1"/>
</dbReference>
<dbReference type="Pfam" id="PF04972">
    <property type="entry name" value="BON"/>
    <property type="match status" value="1"/>
</dbReference>
<dbReference type="KEGG" id="mmai:sS8_1287"/>
<dbReference type="InterPro" id="IPR051686">
    <property type="entry name" value="Lipoprotein_DolP"/>
</dbReference>
<dbReference type="FunFam" id="3.30.1340.30:FF:000001">
    <property type="entry name" value="Molecular chaperone OsmY"/>
    <property type="match status" value="1"/>
</dbReference>
<dbReference type="GO" id="GO:0042597">
    <property type="term" value="C:periplasmic space"/>
    <property type="evidence" value="ECO:0007669"/>
    <property type="project" value="UniProtKB-SubCell"/>
</dbReference>
<name>A0A250KNV1_9GAMM</name>
<evidence type="ECO:0000256" key="3">
    <source>
        <dbReference type="ARBA" id="ARBA00022737"/>
    </source>
</evidence>
<sequence>MITRQCVLASLVALGVAGYSGAFAAAAPGEPARLILTQTAEGYMSDTAITAKVKSALLADQSTSGLAIQVETEKGVVQLSGFVDSAMEKEKAADIARGVEGVKDVKNDIRVGGKETP</sequence>
<reference evidence="8 9" key="1">
    <citation type="submission" date="2016-12" db="EMBL/GenBank/DDBJ databases">
        <title>Genome sequencing of Methylocaldum marinum.</title>
        <authorList>
            <person name="Takeuchi M."/>
            <person name="Kamagata Y."/>
            <person name="Hiraoka S."/>
            <person name="Oshima K."/>
            <person name="Hattori M."/>
            <person name="Iwasaki W."/>
        </authorList>
    </citation>
    <scope>NUCLEOTIDE SEQUENCE [LARGE SCALE GENOMIC DNA]</scope>
    <source>
        <strain evidence="8 9">S8</strain>
    </source>
</reference>
<evidence type="ECO:0000256" key="1">
    <source>
        <dbReference type="ARBA" id="ARBA00004418"/>
    </source>
</evidence>
<dbReference type="SMART" id="SM00749">
    <property type="entry name" value="BON"/>
    <property type="match status" value="1"/>
</dbReference>
<evidence type="ECO:0000313" key="9">
    <source>
        <dbReference type="Proteomes" id="UP000266313"/>
    </source>
</evidence>
<keyword evidence="2 6" id="KW-0732">Signal</keyword>
<dbReference type="InterPro" id="IPR007055">
    <property type="entry name" value="BON_dom"/>
</dbReference>
<dbReference type="OrthoDB" id="7360581at2"/>
<feature type="domain" description="BON" evidence="7">
    <location>
        <begin position="45"/>
        <end position="113"/>
    </location>
</feature>
<evidence type="ECO:0000256" key="4">
    <source>
        <dbReference type="ARBA" id="ARBA00022764"/>
    </source>
</evidence>
<organism evidence="8 9">
    <name type="scientific">Methylocaldum marinum</name>
    <dbReference type="NCBI Taxonomy" id="1432792"/>
    <lineage>
        <taxon>Bacteria</taxon>
        <taxon>Pseudomonadati</taxon>
        <taxon>Pseudomonadota</taxon>
        <taxon>Gammaproteobacteria</taxon>
        <taxon>Methylococcales</taxon>
        <taxon>Methylococcaceae</taxon>
        <taxon>Methylocaldum</taxon>
    </lineage>
</organism>
<gene>
    <name evidence="8" type="ORF">sS8_1287</name>
</gene>
<dbReference type="PANTHER" id="PTHR34606">
    <property type="entry name" value="BON DOMAIN-CONTAINING PROTEIN"/>
    <property type="match status" value="1"/>
</dbReference>
<dbReference type="RefSeq" id="WP_119628883.1">
    <property type="nucleotide sequence ID" value="NZ_AP017928.1"/>
</dbReference>
<keyword evidence="3" id="KW-0677">Repeat</keyword>
<evidence type="ECO:0000256" key="6">
    <source>
        <dbReference type="SAM" id="SignalP"/>
    </source>
</evidence>
<evidence type="ECO:0000259" key="7">
    <source>
        <dbReference type="PROSITE" id="PS50914"/>
    </source>
</evidence>
<evidence type="ECO:0000313" key="8">
    <source>
        <dbReference type="EMBL" id="BBA33247.1"/>
    </source>
</evidence>
<dbReference type="Proteomes" id="UP000266313">
    <property type="component" value="Chromosome"/>
</dbReference>
<proteinExistence type="predicted"/>